<dbReference type="InterPro" id="IPR000276">
    <property type="entry name" value="GPCR_Rhodpsn"/>
</dbReference>
<protein>
    <submittedName>
        <fullName evidence="9">Olfactory receptor 7E24</fullName>
    </submittedName>
</protein>
<evidence type="ECO:0000313" key="10">
    <source>
        <dbReference type="Proteomes" id="UP000006813"/>
    </source>
</evidence>
<evidence type="ECO:0000256" key="5">
    <source>
        <dbReference type="ARBA" id="ARBA00023136"/>
    </source>
</evidence>
<keyword evidence="5 7" id="KW-0472">Membrane</keyword>
<dbReference type="Pfam" id="PF00001">
    <property type="entry name" value="7tm_1"/>
    <property type="match status" value="1"/>
</dbReference>
<accession>G5BTZ2</accession>
<keyword evidence="2 7" id="KW-0812">Transmembrane</keyword>
<dbReference type="Proteomes" id="UP000006813">
    <property type="component" value="Unassembled WGS sequence"/>
</dbReference>
<comment type="subcellular location">
    <subcellularLocation>
        <location evidence="1">Membrane</location>
        <topology evidence="1">Multi-pass membrane protein</topology>
    </subcellularLocation>
</comment>
<keyword evidence="6 9" id="KW-0675">Receptor</keyword>
<feature type="transmembrane region" description="Helical" evidence="7">
    <location>
        <begin position="12"/>
        <end position="37"/>
    </location>
</feature>
<dbReference type="InterPro" id="IPR017452">
    <property type="entry name" value="GPCR_Rhodpsn_7TM"/>
</dbReference>
<evidence type="ECO:0000256" key="2">
    <source>
        <dbReference type="ARBA" id="ARBA00022692"/>
    </source>
</evidence>
<proteinExistence type="predicted"/>
<gene>
    <name evidence="9" type="ORF">GW7_01317</name>
</gene>
<evidence type="ECO:0000256" key="4">
    <source>
        <dbReference type="ARBA" id="ARBA00023040"/>
    </source>
</evidence>
<dbReference type="eggNOG" id="ENOG502T9MT">
    <property type="taxonomic scope" value="Eukaryota"/>
</dbReference>
<evidence type="ECO:0000256" key="6">
    <source>
        <dbReference type="ARBA" id="ARBA00023170"/>
    </source>
</evidence>
<dbReference type="PRINTS" id="PR00237">
    <property type="entry name" value="GPCRRHODOPSN"/>
</dbReference>
<feature type="domain" description="G-protein coupled receptors family 1 profile" evidence="8">
    <location>
        <begin position="27"/>
        <end position="117"/>
    </location>
</feature>
<dbReference type="EMBL" id="JH171877">
    <property type="protein sequence ID" value="EHB12753.1"/>
    <property type="molecule type" value="Genomic_DNA"/>
</dbReference>
<evidence type="ECO:0000256" key="1">
    <source>
        <dbReference type="ARBA" id="ARBA00004141"/>
    </source>
</evidence>
<sequence length="117" mass="13448">MKLSEDPDQQLILIGLFLSMYLVTVLRNLLITLTIIFDSHLHTPMYLFLSSLSLADICFISTTVPRMIVNILTHNRIIYYVGCLTEMSLLLVFECMHDMLLTVMAFDRIVAICHPLK</sequence>
<keyword evidence="3 7" id="KW-1133">Transmembrane helix</keyword>
<dbReference type="InParanoid" id="G5BTZ2"/>
<reference evidence="9 10" key="1">
    <citation type="journal article" date="2011" name="Nature">
        <title>Genome sequencing reveals insights into physiology and longevity of the naked mole rat.</title>
        <authorList>
            <person name="Kim E.B."/>
            <person name="Fang X."/>
            <person name="Fushan A.A."/>
            <person name="Huang Z."/>
            <person name="Lobanov A.V."/>
            <person name="Han L."/>
            <person name="Marino S.M."/>
            <person name="Sun X."/>
            <person name="Turanov A.A."/>
            <person name="Yang P."/>
            <person name="Yim S.H."/>
            <person name="Zhao X."/>
            <person name="Kasaikina M.V."/>
            <person name="Stoletzki N."/>
            <person name="Peng C."/>
            <person name="Polak P."/>
            <person name="Xiong Z."/>
            <person name="Kiezun A."/>
            <person name="Zhu Y."/>
            <person name="Chen Y."/>
            <person name="Kryukov G.V."/>
            <person name="Zhang Q."/>
            <person name="Peshkin L."/>
            <person name="Yang L."/>
            <person name="Bronson R.T."/>
            <person name="Buffenstein R."/>
            <person name="Wang B."/>
            <person name="Han C."/>
            <person name="Li Q."/>
            <person name="Chen L."/>
            <person name="Zhao W."/>
            <person name="Sunyaev S.R."/>
            <person name="Park T.J."/>
            <person name="Zhang G."/>
            <person name="Wang J."/>
            <person name="Gladyshev V.N."/>
        </authorList>
    </citation>
    <scope>NUCLEOTIDE SEQUENCE [LARGE SCALE GENOMIC DNA]</scope>
</reference>
<dbReference type="SUPFAM" id="SSF81321">
    <property type="entry name" value="Family A G protein-coupled receptor-like"/>
    <property type="match status" value="1"/>
</dbReference>
<organism evidence="9 10">
    <name type="scientific">Heterocephalus glaber</name>
    <name type="common">Naked mole rat</name>
    <dbReference type="NCBI Taxonomy" id="10181"/>
    <lineage>
        <taxon>Eukaryota</taxon>
        <taxon>Metazoa</taxon>
        <taxon>Chordata</taxon>
        <taxon>Craniata</taxon>
        <taxon>Vertebrata</taxon>
        <taxon>Euteleostomi</taxon>
        <taxon>Mammalia</taxon>
        <taxon>Eutheria</taxon>
        <taxon>Euarchontoglires</taxon>
        <taxon>Glires</taxon>
        <taxon>Rodentia</taxon>
        <taxon>Hystricomorpha</taxon>
        <taxon>Bathyergidae</taxon>
        <taxon>Heterocephalus</taxon>
    </lineage>
</organism>
<name>G5BTZ2_HETGA</name>
<dbReference type="AlphaFoldDB" id="G5BTZ2"/>
<evidence type="ECO:0000256" key="7">
    <source>
        <dbReference type="SAM" id="Phobius"/>
    </source>
</evidence>
<evidence type="ECO:0000259" key="8">
    <source>
        <dbReference type="PROSITE" id="PS50262"/>
    </source>
</evidence>
<dbReference type="GO" id="GO:0016020">
    <property type="term" value="C:membrane"/>
    <property type="evidence" value="ECO:0007669"/>
    <property type="project" value="UniProtKB-SubCell"/>
</dbReference>
<feature type="transmembrane region" description="Helical" evidence="7">
    <location>
        <begin position="43"/>
        <end position="65"/>
    </location>
</feature>
<dbReference type="GO" id="GO:0004930">
    <property type="term" value="F:G protein-coupled receptor activity"/>
    <property type="evidence" value="ECO:0007669"/>
    <property type="project" value="UniProtKB-KW"/>
</dbReference>
<dbReference type="PROSITE" id="PS50262">
    <property type="entry name" value="G_PROTEIN_RECEP_F1_2"/>
    <property type="match status" value="1"/>
</dbReference>
<keyword evidence="4" id="KW-0297">G-protein coupled receptor</keyword>
<evidence type="ECO:0000256" key="3">
    <source>
        <dbReference type="ARBA" id="ARBA00022989"/>
    </source>
</evidence>
<dbReference type="Gene3D" id="1.20.1070.10">
    <property type="entry name" value="Rhodopsin 7-helix transmembrane proteins"/>
    <property type="match status" value="1"/>
</dbReference>
<evidence type="ECO:0000313" key="9">
    <source>
        <dbReference type="EMBL" id="EHB12753.1"/>
    </source>
</evidence>
<dbReference type="PANTHER" id="PTHR48001">
    <property type="entry name" value="OLFACTORY RECEPTOR"/>
    <property type="match status" value="1"/>
</dbReference>
<feature type="transmembrane region" description="Helical" evidence="7">
    <location>
        <begin position="77"/>
        <end position="93"/>
    </location>
</feature>
<keyword evidence="4" id="KW-0807">Transducer</keyword>